<sequence>MSNDDGTGALSAQDVNLLKDGYTQTALSFVLWGLVLACCIRASYVLMSRGIRRASKATRNYLVSTVVLLTTCVTVVSILYVNFWIIFINDLADGPSKMDAPIPLDLRNLWLTILWVEHFMYLLCESVLVWRAWALWCDTISVKSVLAATYVVTCASVFVDVLLSTLIQLNVHGLSDNLHFRLLMFIPLLATNVIATFFIGLKVWYYRDEVRAFVNNIGTTSVFEKVFPLFVESGFIYAVFWIFYILTDYQVFPNPRSCNSWRVVVTYMAALYPMLTILLVGYERSTQDAIRLGHQLMTRRVESALKSAGSYSDTHGTVSDIYFSSRTSLDRNPPPETGRTLGVMS</sequence>
<feature type="transmembrane region" description="Helical" evidence="2">
    <location>
        <begin position="26"/>
        <end position="46"/>
    </location>
</feature>
<evidence type="ECO:0000256" key="1">
    <source>
        <dbReference type="SAM" id="MobiDB-lite"/>
    </source>
</evidence>
<keyword evidence="2" id="KW-0812">Transmembrane</keyword>
<reference evidence="3 4" key="1">
    <citation type="journal article" date="2015" name="Fungal Genet. Biol.">
        <title>Evolution of novel wood decay mechanisms in Agaricales revealed by the genome sequences of Fistulina hepatica and Cylindrobasidium torrendii.</title>
        <authorList>
            <person name="Floudas D."/>
            <person name="Held B.W."/>
            <person name="Riley R."/>
            <person name="Nagy L.G."/>
            <person name="Koehler G."/>
            <person name="Ransdell A.S."/>
            <person name="Younus H."/>
            <person name="Chow J."/>
            <person name="Chiniquy J."/>
            <person name="Lipzen A."/>
            <person name="Tritt A."/>
            <person name="Sun H."/>
            <person name="Haridas S."/>
            <person name="LaButti K."/>
            <person name="Ohm R.A."/>
            <person name="Kues U."/>
            <person name="Blanchette R.A."/>
            <person name="Grigoriev I.V."/>
            <person name="Minto R.E."/>
            <person name="Hibbett D.S."/>
        </authorList>
    </citation>
    <scope>NUCLEOTIDE SEQUENCE [LARGE SCALE GENOMIC DNA]</scope>
    <source>
        <strain evidence="3 4">FP15055 ss-10</strain>
    </source>
</reference>
<dbReference type="Proteomes" id="UP000054007">
    <property type="component" value="Unassembled WGS sequence"/>
</dbReference>
<evidence type="ECO:0008006" key="5">
    <source>
        <dbReference type="Google" id="ProtNLM"/>
    </source>
</evidence>
<feature type="transmembrane region" description="Helical" evidence="2">
    <location>
        <begin position="109"/>
        <end position="133"/>
    </location>
</feature>
<proteinExistence type="predicted"/>
<gene>
    <name evidence="3" type="ORF">CYLTODRAFT_421528</name>
</gene>
<organism evidence="3 4">
    <name type="scientific">Cylindrobasidium torrendii FP15055 ss-10</name>
    <dbReference type="NCBI Taxonomy" id="1314674"/>
    <lineage>
        <taxon>Eukaryota</taxon>
        <taxon>Fungi</taxon>
        <taxon>Dikarya</taxon>
        <taxon>Basidiomycota</taxon>
        <taxon>Agaricomycotina</taxon>
        <taxon>Agaricomycetes</taxon>
        <taxon>Agaricomycetidae</taxon>
        <taxon>Agaricales</taxon>
        <taxon>Marasmiineae</taxon>
        <taxon>Physalacriaceae</taxon>
        <taxon>Cylindrobasidium</taxon>
    </lineage>
</organism>
<feature type="transmembrane region" description="Helical" evidence="2">
    <location>
        <begin position="66"/>
        <end position="89"/>
    </location>
</feature>
<feature type="transmembrane region" description="Helical" evidence="2">
    <location>
        <begin position="179"/>
        <end position="205"/>
    </location>
</feature>
<dbReference type="OrthoDB" id="3174319at2759"/>
<dbReference type="EMBL" id="KN880501">
    <property type="protein sequence ID" value="KIY68493.1"/>
    <property type="molecule type" value="Genomic_DNA"/>
</dbReference>
<protein>
    <recommendedName>
        <fullName evidence="5">Family A G protein-coupled receptor-like protein</fullName>
    </recommendedName>
</protein>
<name>A0A0D7BDC0_9AGAR</name>
<keyword evidence="2" id="KW-1133">Transmembrane helix</keyword>
<feature type="transmembrane region" description="Helical" evidence="2">
    <location>
        <begin position="226"/>
        <end position="244"/>
    </location>
</feature>
<keyword evidence="2" id="KW-0472">Membrane</keyword>
<feature type="region of interest" description="Disordered" evidence="1">
    <location>
        <begin position="326"/>
        <end position="345"/>
    </location>
</feature>
<feature type="transmembrane region" description="Helical" evidence="2">
    <location>
        <begin position="264"/>
        <end position="282"/>
    </location>
</feature>
<dbReference type="AlphaFoldDB" id="A0A0D7BDC0"/>
<evidence type="ECO:0000313" key="3">
    <source>
        <dbReference type="EMBL" id="KIY68493.1"/>
    </source>
</evidence>
<evidence type="ECO:0000256" key="2">
    <source>
        <dbReference type="SAM" id="Phobius"/>
    </source>
</evidence>
<evidence type="ECO:0000313" key="4">
    <source>
        <dbReference type="Proteomes" id="UP000054007"/>
    </source>
</evidence>
<keyword evidence="4" id="KW-1185">Reference proteome</keyword>
<feature type="transmembrane region" description="Helical" evidence="2">
    <location>
        <begin position="145"/>
        <end position="167"/>
    </location>
</feature>
<accession>A0A0D7BDC0</accession>